<sequence>MKRTGTKRILLASGALLGIGALFTAAAYNDTANLNLGSGTSSSGIGYPNRFDIGIVLPDNTVEQADTASGFDWTIAGSDQLVPGSSITTTIPVFNNTPDLRAAVDFKVLLRNTDGSVGPGVPNITRFLRFTASRNGTALFSDVTWNAASGTLGTLAARGSTALAEGAVYTNGAAGSSTPLILKISYLDVPGVEAYNGGRSALRLRFNASSVH</sequence>
<reference evidence="3" key="1">
    <citation type="journal article" date="2019" name="Int. J. Syst. Evol. Microbiol.">
        <title>The Global Catalogue of Microorganisms (GCM) 10K type strain sequencing project: providing services to taxonomists for standard genome sequencing and annotation.</title>
        <authorList>
            <consortium name="The Broad Institute Genomics Platform"/>
            <consortium name="The Broad Institute Genome Sequencing Center for Infectious Disease"/>
            <person name="Wu L."/>
            <person name="Ma J."/>
        </authorList>
    </citation>
    <scope>NUCLEOTIDE SEQUENCE [LARGE SCALE GENOMIC DNA]</scope>
    <source>
        <strain evidence="3">CCUG 43304</strain>
    </source>
</reference>
<dbReference type="RefSeq" id="WP_386730919.1">
    <property type="nucleotide sequence ID" value="NZ_JBHSTP010000002.1"/>
</dbReference>
<accession>A0ABW1VG38</accession>
<keyword evidence="3" id="KW-1185">Reference proteome</keyword>
<evidence type="ECO:0000313" key="3">
    <source>
        <dbReference type="Proteomes" id="UP001596306"/>
    </source>
</evidence>
<protein>
    <recommendedName>
        <fullName evidence="4">Ribosomally synthesized peptide with SipW-like signal peptide</fullName>
    </recommendedName>
</protein>
<organism evidence="2 3">
    <name type="scientific">Luethyella okanaganae</name>
    <dbReference type="NCBI Taxonomy" id="69372"/>
    <lineage>
        <taxon>Bacteria</taxon>
        <taxon>Bacillati</taxon>
        <taxon>Actinomycetota</taxon>
        <taxon>Actinomycetes</taxon>
        <taxon>Micrococcales</taxon>
        <taxon>Microbacteriaceae</taxon>
        <taxon>Luethyella</taxon>
    </lineage>
</organism>
<proteinExistence type="predicted"/>
<feature type="chain" id="PRO_5046518143" description="Ribosomally synthesized peptide with SipW-like signal peptide" evidence="1">
    <location>
        <begin position="28"/>
        <end position="212"/>
    </location>
</feature>
<comment type="caution">
    <text evidence="2">The sequence shown here is derived from an EMBL/GenBank/DDBJ whole genome shotgun (WGS) entry which is preliminary data.</text>
</comment>
<name>A0ABW1VG38_9MICO</name>
<gene>
    <name evidence="2" type="ORF">ACFQB0_10130</name>
</gene>
<dbReference type="EMBL" id="JBHSTP010000002">
    <property type="protein sequence ID" value="MFC6356465.1"/>
    <property type="molecule type" value="Genomic_DNA"/>
</dbReference>
<evidence type="ECO:0000256" key="1">
    <source>
        <dbReference type="SAM" id="SignalP"/>
    </source>
</evidence>
<feature type="signal peptide" evidence="1">
    <location>
        <begin position="1"/>
        <end position="27"/>
    </location>
</feature>
<dbReference type="Proteomes" id="UP001596306">
    <property type="component" value="Unassembled WGS sequence"/>
</dbReference>
<evidence type="ECO:0008006" key="4">
    <source>
        <dbReference type="Google" id="ProtNLM"/>
    </source>
</evidence>
<keyword evidence="1" id="KW-0732">Signal</keyword>
<evidence type="ECO:0000313" key="2">
    <source>
        <dbReference type="EMBL" id="MFC6356465.1"/>
    </source>
</evidence>